<reference evidence="1 2" key="2">
    <citation type="submission" date="2018-11" db="EMBL/GenBank/DDBJ databases">
        <authorList>
            <consortium name="Pathogen Informatics"/>
        </authorList>
    </citation>
    <scope>NUCLEOTIDE SEQUENCE [LARGE SCALE GENOMIC DNA]</scope>
</reference>
<accession>A0A183IJV2</accession>
<reference evidence="3" key="1">
    <citation type="submission" date="2016-06" db="UniProtKB">
        <authorList>
            <consortium name="WormBaseParasite"/>
        </authorList>
    </citation>
    <scope>IDENTIFICATION</scope>
</reference>
<evidence type="ECO:0000313" key="3">
    <source>
        <dbReference type="WBParaSite" id="SBAD_0000407201-mRNA-1"/>
    </source>
</evidence>
<dbReference type="EMBL" id="UZAM01008010">
    <property type="protein sequence ID" value="VDP02719.1"/>
    <property type="molecule type" value="Genomic_DNA"/>
</dbReference>
<keyword evidence="2" id="KW-1185">Reference proteome</keyword>
<gene>
    <name evidence="1" type="ORF">SBAD_LOCUS3898</name>
</gene>
<dbReference type="AlphaFoldDB" id="A0A183IJV2"/>
<evidence type="ECO:0000313" key="2">
    <source>
        <dbReference type="Proteomes" id="UP000270296"/>
    </source>
</evidence>
<dbReference type="WBParaSite" id="SBAD_0000407201-mRNA-1">
    <property type="protein sequence ID" value="SBAD_0000407201-mRNA-1"/>
    <property type="gene ID" value="SBAD_0000407201"/>
</dbReference>
<protein>
    <submittedName>
        <fullName evidence="1 3">Uncharacterized protein</fullName>
    </submittedName>
</protein>
<organism evidence="3">
    <name type="scientific">Soboliphyme baturini</name>
    <dbReference type="NCBI Taxonomy" id="241478"/>
    <lineage>
        <taxon>Eukaryota</taxon>
        <taxon>Metazoa</taxon>
        <taxon>Ecdysozoa</taxon>
        <taxon>Nematoda</taxon>
        <taxon>Enoplea</taxon>
        <taxon>Dorylaimia</taxon>
        <taxon>Dioctophymatida</taxon>
        <taxon>Dioctophymatoidea</taxon>
        <taxon>Soboliphymatidae</taxon>
        <taxon>Soboliphyme</taxon>
    </lineage>
</organism>
<sequence>MGSDSVADWCLRRRYVGLRQGRCFDAMPPPRLAEGEEQVLIAVCLSFPTACAALGSGGDDLTGMIFDGVSTTSGR</sequence>
<evidence type="ECO:0000313" key="1">
    <source>
        <dbReference type="EMBL" id="VDP02719.1"/>
    </source>
</evidence>
<proteinExistence type="predicted"/>
<name>A0A183IJV2_9BILA</name>
<dbReference type="Proteomes" id="UP000270296">
    <property type="component" value="Unassembled WGS sequence"/>
</dbReference>